<reference evidence="1 2" key="2">
    <citation type="submission" date="2018-11" db="EMBL/GenBank/DDBJ databases">
        <authorList>
            <consortium name="Pathogen Informatics"/>
        </authorList>
    </citation>
    <scope>NUCLEOTIDE SEQUENCE [LARGE SCALE GENOMIC DNA]</scope>
</reference>
<dbReference type="Proteomes" id="UP000271162">
    <property type="component" value="Unassembled WGS sequence"/>
</dbReference>
<sequence>MNDAIDSSGELLINVLEPEHKIDFTSQSSGLPFLGKQRVNLKQLTQQDL</sequence>
<dbReference type="AlphaFoldDB" id="A0A0N4XGF1"/>
<gene>
    <name evidence="1" type="ORF">NBR_LOCUS1604</name>
</gene>
<evidence type="ECO:0000313" key="1">
    <source>
        <dbReference type="EMBL" id="VDL65144.1"/>
    </source>
</evidence>
<proteinExistence type="predicted"/>
<evidence type="ECO:0000313" key="3">
    <source>
        <dbReference type="WBParaSite" id="NBR_0000160301-mRNA-1"/>
    </source>
</evidence>
<organism evidence="3">
    <name type="scientific">Nippostrongylus brasiliensis</name>
    <name type="common">Rat hookworm</name>
    <dbReference type="NCBI Taxonomy" id="27835"/>
    <lineage>
        <taxon>Eukaryota</taxon>
        <taxon>Metazoa</taxon>
        <taxon>Ecdysozoa</taxon>
        <taxon>Nematoda</taxon>
        <taxon>Chromadorea</taxon>
        <taxon>Rhabditida</taxon>
        <taxon>Rhabditina</taxon>
        <taxon>Rhabditomorpha</taxon>
        <taxon>Strongyloidea</taxon>
        <taxon>Heligmosomidae</taxon>
        <taxon>Nippostrongylus</taxon>
    </lineage>
</organism>
<evidence type="ECO:0000313" key="2">
    <source>
        <dbReference type="Proteomes" id="UP000271162"/>
    </source>
</evidence>
<protein>
    <submittedName>
        <fullName evidence="3">Transposase</fullName>
    </submittedName>
</protein>
<keyword evidence="2" id="KW-1185">Reference proteome</keyword>
<name>A0A0N4XGF1_NIPBR</name>
<dbReference type="WBParaSite" id="NBR_0000160301-mRNA-1">
    <property type="protein sequence ID" value="NBR_0000160301-mRNA-1"/>
    <property type="gene ID" value="NBR_0000160301"/>
</dbReference>
<dbReference type="EMBL" id="UYSL01001361">
    <property type="protein sequence ID" value="VDL65144.1"/>
    <property type="molecule type" value="Genomic_DNA"/>
</dbReference>
<reference evidence="3" key="1">
    <citation type="submission" date="2017-02" db="UniProtKB">
        <authorList>
            <consortium name="WormBaseParasite"/>
        </authorList>
    </citation>
    <scope>IDENTIFICATION</scope>
</reference>
<accession>A0A0N4XGF1</accession>